<dbReference type="GeneID" id="63823973"/>
<accession>A0A165EV16</accession>
<feature type="region of interest" description="Disordered" evidence="1">
    <location>
        <begin position="46"/>
        <end position="96"/>
    </location>
</feature>
<dbReference type="RefSeq" id="XP_040765559.1">
    <property type="nucleotide sequence ID" value="XM_040906944.1"/>
</dbReference>
<name>A0A165EV16_9APHY</name>
<evidence type="ECO:0000313" key="2">
    <source>
        <dbReference type="EMBL" id="KZT07819.1"/>
    </source>
</evidence>
<sequence length="150" mass="16469">MDNGEIDVHLTNYFDNQQLEKARLLFVAANCGVGCVFVQRCDNPIGAGVESDDMEVDEDDNDNDNDNDNNDNDNDNDNDGDDGEDDPMGFDDNALDWLNAKDFGDQDLHPNASPAAIRSAMFNINGGPPAALTRALRVAQYHKEYRSAKG</sequence>
<dbReference type="EMBL" id="KV427617">
    <property type="protein sequence ID" value="KZT07819.1"/>
    <property type="molecule type" value="Genomic_DNA"/>
</dbReference>
<dbReference type="AlphaFoldDB" id="A0A165EV16"/>
<proteinExistence type="predicted"/>
<evidence type="ECO:0000313" key="3">
    <source>
        <dbReference type="Proteomes" id="UP000076871"/>
    </source>
</evidence>
<organism evidence="2 3">
    <name type="scientific">Laetiporus sulphureus 93-53</name>
    <dbReference type="NCBI Taxonomy" id="1314785"/>
    <lineage>
        <taxon>Eukaryota</taxon>
        <taxon>Fungi</taxon>
        <taxon>Dikarya</taxon>
        <taxon>Basidiomycota</taxon>
        <taxon>Agaricomycotina</taxon>
        <taxon>Agaricomycetes</taxon>
        <taxon>Polyporales</taxon>
        <taxon>Laetiporus</taxon>
    </lineage>
</organism>
<reference evidence="2 3" key="1">
    <citation type="journal article" date="2016" name="Mol. Biol. Evol.">
        <title>Comparative Genomics of Early-Diverging Mushroom-Forming Fungi Provides Insights into the Origins of Lignocellulose Decay Capabilities.</title>
        <authorList>
            <person name="Nagy L.G."/>
            <person name="Riley R."/>
            <person name="Tritt A."/>
            <person name="Adam C."/>
            <person name="Daum C."/>
            <person name="Floudas D."/>
            <person name="Sun H."/>
            <person name="Yadav J.S."/>
            <person name="Pangilinan J."/>
            <person name="Larsson K.H."/>
            <person name="Matsuura K."/>
            <person name="Barry K."/>
            <person name="Labutti K."/>
            <person name="Kuo R."/>
            <person name="Ohm R.A."/>
            <person name="Bhattacharya S.S."/>
            <person name="Shirouzu T."/>
            <person name="Yoshinaga Y."/>
            <person name="Martin F.M."/>
            <person name="Grigoriev I.V."/>
            <person name="Hibbett D.S."/>
        </authorList>
    </citation>
    <scope>NUCLEOTIDE SEQUENCE [LARGE SCALE GENOMIC DNA]</scope>
    <source>
        <strain evidence="2 3">93-53</strain>
    </source>
</reference>
<gene>
    <name evidence="2" type="ORF">LAESUDRAFT_713170</name>
</gene>
<dbReference type="InParanoid" id="A0A165EV16"/>
<dbReference type="Proteomes" id="UP000076871">
    <property type="component" value="Unassembled WGS sequence"/>
</dbReference>
<protein>
    <submittedName>
        <fullName evidence="2">Uncharacterized protein</fullName>
    </submittedName>
</protein>
<feature type="compositionally biased region" description="Acidic residues" evidence="1">
    <location>
        <begin position="50"/>
        <end position="89"/>
    </location>
</feature>
<keyword evidence="3" id="KW-1185">Reference proteome</keyword>
<evidence type="ECO:0000256" key="1">
    <source>
        <dbReference type="SAM" id="MobiDB-lite"/>
    </source>
</evidence>